<reference evidence="2" key="2">
    <citation type="journal article" date="2023" name="IMA Fungus">
        <title>Comparative genomic study of the Penicillium genus elucidates a diverse pangenome and 15 lateral gene transfer events.</title>
        <authorList>
            <person name="Petersen C."/>
            <person name="Sorensen T."/>
            <person name="Nielsen M.R."/>
            <person name="Sondergaard T.E."/>
            <person name="Sorensen J.L."/>
            <person name="Fitzpatrick D.A."/>
            <person name="Frisvad J.C."/>
            <person name="Nielsen K.L."/>
        </authorList>
    </citation>
    <scope>NUCLEOTIDE SEQUENCE</scope>
    <source>
        <strain evidence="2">IBT 21917</strain>
    </source>
</reference>
<accession>A0A9W9LKQ7</accession>
<proteinExistence type="predicted"/>
<protein>
    <submittedName>
        <fullName evidence="2">Uncharacterized protein</fullName>
    </submittedName>
</protein>
<feature type="compositionally biased region" description="Polar residues" evidence="1">
    <location>
        <begin position="51"/>
        <end position="62"/>
    </location>
</feature>
<feature type="compositionally biased region" description="Polar residues" evidence="1">
    <location>
        <begin position="76"/>
        <end position="94"/>
    </location>
</feature>
<evidence type="ECO:0000313" key="2">
    <source>
        <dbReference type="EMBL" id="KAJ5161942.1"/>
    </source>
</evidence>
<comment type="caution">
    <text evidence="2">The sequence shown here is derived from an EMBL/GenBank/DDBJ whole genome shotgun (WGS) entry which is preliminary data.</text>
</comment>
<dbReference type="Proteomes" id="UP001146351">
    <property type="component" value="Unassembled WGS sequence"/>
</dbReference>
<reference evidence="2" key="1">
    <citation type="submission" date="2022-11" db="EMBL/GenBank/DDBJ databases">
        <authorList>
            <person name="Petersen C."/>
        </authorList>
    </citation>
    <scope>NUCLEOTIDE SEQUENCE</scope>
    <source>
        <strain evidence="2">IBT 21917</strain>
    </source>
</reference>
<name>A0A9W9LKQ7_9EURO</name>
<evidence type="ECO:0000313" key="3">
    <source>
        <dbReference type="Proteomes" id="UP001146351"/>
    </source>
</evidence>
<dbReference type="EMBL" id="JAPQKO010000005">
    <property type="protein sequence ID" value="KAJ5161942.1"/>
    <property type="molecule type" value="Genomic_DNA"/>
</dbReference>
<dbReference type="AlphaFoldDB" id="A0A9W9LKQ7"/>
<sequence>MGSRSTSMAYSALLAFPIPASVRRRLPRWYLSSHRTSVGIESGGDLCRGLESSSEPHLSSFTPLERSSGAELHRPSTASEDSFDSGSGPNTPSTEPYPAKYETDSGVHWNRVVPAFGLLRNAGYEAQQSNADGRLARSLYINALMYLLDALPTDLSADETVMLKHRLPEPVRASIAPPSALQKVHPEPSCFKSASSSRSYLHRLLASTIVQVFLLVRLLLPYFRLLLHRIVEYERSHRITERVVTATLCTVDRLGGSSEIATSSGKSNKANIGTAVGNMAMWWVEGVAGGIQEGVGEGLVQMGLPKQGSELDQMVLPVG</sequence>
<organism evidence="2 3">
    <name type="scientific">Penicillium capsulatum</name>
    <dbReference type="NCBI Taxonomy" id="69766"/>
    <lineage>
        <taxon>Eukaryota</taxon>
        <taxon>Fungi</taxon>
        <taxon>Dikarya</taxon>
        <taxon>Ascomycota</taxon>
        <taxon>Pezizomycotina</taxon>
        <taxon>Eurotiomycetes</taxon>
        <taxon>Eurotiomycetidae</taxon>
        <taxon>Eurotiales</taxon>
        <taxon>Aspergillaceae</taxon>
        <taxon>Penicillium</taxon>
    </lineage>
</organism>
<keyword evidence="3" id="KW-1185">Reference proteome</keyword>
<gene>
    <name evidence="2" type="ORF">N7492_007334</name>
</gene>
<dbReference type="OrthoDB" id="190201at2759"/>
<feature type="region of interest" description="Disordered" evidence="1">
    <location>
        <begin position="49"/>
        <end position="102"/>
    </location>
</feature>
<evidence type="ECO:0000256" key="1">
    <source>
        <dbReference type="SAM" id="MobiDB-lite"/>
    </source>
</evidence>